<dbReference type="Gene3D" id="1.10.3300.10">
    <property type="entry name" value="Jann2411-like domain"/>
    <property type="match status" value="1"/>
</dbReference>
<evidence type="ECO:0000259" key="1">
    <source>
        <dbReference type="Pfam" id="PF11706"/>
    </source>
</evidence>
<dbReference type="HOGENOM" id="CLU_087298_0_0_11"/>
<dbReference type="AlphaFoldDB" id="D3Q4T1"/>
<feature type="domain" description="Zinc finger CGNR" evidence="1">
    <location>
        <begin position="128"/>
        <end position="171"/>
    </location>
</feature>
<reference evidence="2 3" key="1">
    <citation type="journal article" date="2009" name="Stand. Genomic Sci.">
        <title>Complete genome sequence of Stackebrandtia nassauensis type strain (LLR-40K-21).</title>
        <authorList>
            <person name="Munk C."/>
            <person name="Lapidus A."/>
            <person name="Copeland A."/>
            <person name="Jando M."/>
            <person name="Mayilraj S."/>
            <person name="Glavina Del Rio T."/>
            <person name="Nolan M."/>
            <person name="Chen F."/>
            <person name="Lucas S."/>
            <person name="Tice H."/>
            <person name="Cheng J.F."/>
            <person name="Han C."/>
            <person name="Detter J.C."/>
            <person name="Bruce D."/>
            <person name="Goodwin L."/>
            <person name="Chain P."/>
            <person name="Pitluck S."/>
            <person name="Goker M."/>
            <person name="Ovchinikova G."/>
            <person name="Pati A."/>
            <person name="Ivanova N."/>
            <person name="Mavromatis K."/>
            <person name="Chen A."/>
            <person name="Palaniappan K."/>
            <person name="Land M."/>
            <person name="Hauser L."/>
            <person name="Chang Y.J."/>
            <person name="Jeffries C.D."/>
            <person name="Bristow J."/>
            <person name="Eisen J.A."/>
            <person name="Markowitz V."/>
            <person name="Hugenholtz P."/>
            <person name="Kyrpides N.C."/>
            <person name="Klenk H.P."/>
        </authorList>
    </citation>
    <scope>NUCLEOTIDE SEQUENCE [LARGE SCALE GENOMIC DNA]</scope>
    <source>
        <strain evidence="3">DSM 44728 / CIP 108903 / NRRL B-16338 / NBRC 102104 / LLR-40K-21</strain>
    </source>
</reference>
<organism evidence="2 3">
    <name type="scientific">Stackebrandtia nassauensis (strain DSM 44728 / CIP 108903 / NRRL B-16338 / NBRC 102104 / LLR-40K-21)</name>
    <dbReference type="NCBI Taxonomy" id="446470"/>
    <lineage>
        <taxon>Bacteria</taxon>
        <taxon>Bacillati</taxon>
        <taxon>Actinomycetota</taxon>
        <taxon>Actinomycetes</taxon>
        <taxon>Glycomycetales</taxon>
        <taxon>Glycomycetaceae</taxon>
        <taxon>Stackebrandtia</taxon>
    </lineage>
</organism>
<evidence type="ECO:0000313" key="3">
    <source>
        <dbReference type="Proteomes" id="UP000000844"/>
    </source>
</evidence>
<dbReference type="SUPFAM" id="SSF160904">
    <property type="entry name" value="Jann2411-like"/>
    <property type="match status" value="1"/>
</dbReference>
<accession>D3Q4T1</accession>
<dbReference type="Pfam" id="PF11706">
    <property type="entry name" value="zf-CGNR"/>
    <property type="match status" value="1"/>
</dbReference>
<dbReference type="PANTHER" id="PTHR35525:SF3">
    <property type="entry name" value="BLL6575 PROTEIN"/>
    <property type="match status" value="1"/>
</dbReference>
<dbReference type="PANTHER" id="PTHR35525">
    <property type="entry name" value="BLL6575 PROTEIN"/>
    <property type="match status" value="1"/>
</dbReference>
<keyword evidence="3" id="KW-1185">Reference proteome</keyword>
<dbReference type="InterPro" id="IPR021005">
    <property type="entry name" value="Znf_CGNR"/>
</dbReference>
<name>D3Q4T1_STANL</name>
<protein>
    <recommendedName>
        <fullName evidence="1">Zinc finger CGNR domain-containing protein</fullName>
    </recommendedName>
</protein>
<dbReference type="Pfam" id="PF07336">
    <property type="entry name" value="ABATE"/>
    <property type="match status" value="1"/>
</dbReference>
<proteinExistence type="predicted"/>
<dbReference type="Proteomes" id="UP000000844">
    <property type="component" value="Chromosome"/>
</dbReference>
<dbReference type="EMBL" id="CP001778">
    <property type="protein sequence ID" value="ADD42111.1"/>
    <property type="molecule type" value="Genomic_DNA"/>
</dbReference>
<dbReference type="KEGG" id="sna:Snas_2428"/>
<dbReference type="InterPro" id="IPR010852">
    <property type="entry name" value="ABATE"/>
</dbReference>
<dbReference type="STRING" id="446470.Snas_2428"/>
<dbReference type="eggNOG" id="COG5516">
    <property type="taxonomic scope" value="Bacteria"/>
</dbReference>
<gene>
    <name evidence="2" type="ordered locus">Snas_2428</name>
</gene>
<evidence type="ECO:0000313" key="2">
    <source>
        <dbReference type="EMBL" id="ADD42111.1"/>
    </source>
</evidence>
<dbReference type="InterPro" id="IPR023286">
    <property type="entry name" value="ABATE_dom_sf"/>
</dbReference>
<sequence length="185" mass="20495">MEDMVEPSAATAFIRDFANTVDVEDRTDKLATRAGLDTWLRDNGLPTGEASEPILTLRAGLRERLLLNNNGDADTDLIAAAEHVLRGVPLYARLGTDPVPDDPLLAETALARVARDWAVTVASGEWIRLKQCPDHACLWVFWDGSRSRTRRWCTMRVCGNRAKTRAYTARHREPAQADLSLAKAA</sequence>